<dbReference type="Proteomes" id="UP000031465">
    <property type="component" value="Unassembled WGS sequence"/>
</dbReference>
<feature type="coiled-coil region" evidence="1">
    <location>
        <begin position="48"/>
        <end position="75"/>
    </location>
</feature>
<dbReference type="PATRIC" id="fig|362787.3.peg.1318"/>
<sequence length="868" mass="100103">MLVSDLHTSIQFGQDFNPFTVTVNSLVETITFIFFNTITLGTYGSLEILAKKNKINNLECVQKQMQEELSNFIQKWNDLESRLASVREEILNKPQGATFISEENLTTLEIETKNLKRQFSLLFPDSDLSISFANFLKNLITNFLTLGIYSAYQNSLLNKKVSLLIKQNNYIKDKFQRDNEQKEHQILSNIKIAKSFVSWQKGLQAYSQNPHIIENEISEIRQKLTEDEACLRKLESNKKNWETLHIDLTRLQEQCVKLDSQRLALKKVYADVFEQMTYEKTLEVIGQDKVKVKQLQQQLDQISRIKKQSGTSILGQLEPINPADKKTLDQYGIVLADEEVQGDYGLNSNDDEENLFTDYVKRNEKTVAPEKFINESLTYILDKMLKLGNDSKSNVKFNDSEMIYLDPDYLYSKMAIYQLLVLDVLEHGAIVRDCQGIKLKIGRASELEMKPSNPAQVGTFENGRFGSKIILRNEDPFGPVSGTAGLQYGIDPVRAKRIWILLTEEEQKYLYYWLMDPFFEEGSQESKSLREFVTRGDKKRVALVNLVYDHVCDIAASIMKNFEKHTGVVWQEKMTNDNPLVTPYKKVSINILDQIEDSAPIVAWQMNIEILAKYPLLYTALQEAQADHSILQMMQMIPGYLQNPLNKAYAAQWKSDDKIKGLSEQYYGSHELLEGYDYDASPRGCLFSNLLAIIMTNENYVNNRYLKFLKEAVADCLDNEETAKEFKDRIKQDYHWSLKQYQKWLRGESIEMISEYSDIEIELTARLIGVKIGVFVLGQNTVLDESGAMIPAGQINYFGPNTKEVYYLYNHPSVTYYGLFPKYHKGENLKAYLSSFDENVFGEGVIERIESTVNKLHLYWRLLAQAKD</sequence>
<organism evidence="2 3">
    <name type="scientific">Candidatus Protochlamydia amoebophila</name>
    <dbReference type="NCBI Taxonomy" id="362787"/>
    <lineage>
        <taxon>Bacteria</taxon>
        <taxon>Pseudomonadati</taxon>
        <taxon>Chlamydiota</taxon>
        <taxon>Chlamydiia</taxon>
        <taxon>Parachlamydiales</taxon>
        <taxon>Parachlamydiaceae</taxon>
        <taxon>Candidatus Protochlamydia</taxon>
    </lineage>
</organism>
<protein>
    <submittedName>
        <fullName evidence="2">Uncharacterized protein</fullName>
    </submittedName>
</protein>
<comment type="caution">
    <text evidence="2">The sequence shown here is derived from an EMBL/GenBank/DDBJ whole genome shotgun (WGS) entry which is preliminary data.</text>
</comment>
<dbReference type="RefSeq" id="WP_039358882.1">
    <property type="nucleotide sequence ID" value="NZ_JSAN01000082.1"/>
</dbReference>
<proteinExistence type="predicted"/>
<evidence type="ECO:0000313" key="3">
    <source>
        <dbReference type="Proteomes" id="UP000031465"/>
    </source>
</evidence>
<accession>A0A0C1JW92</accession>
<gene>
    <name evidence="2" type="ORF">DB44_DJ00020</name>
</gene>
<dbReference type="AlphaFoldDB" id="A0A0C1JW92"/>
<keyword evidence="1" id="KW-0175">Coiled coil</keyword>
<reference evidence="2 3" key="1">
    <citation type="journal article" date="2014" name="Mol. Biol. Evol.">
        <title>Massive expansion of Ubiquitination-related gene families within the Chlamydiae.</title>
        <authorList>
            <person name="Domman D."/>
            <person name="Collingro A."/>
            <person name="Lagkouvardos I."/>
            <person name="Gehre L."/>
            <person name="Weinmaier T."/>
            <person name="Rattei T."/>
            <person name="Subtil A."/>
            <person name="Horn M."/>
        </authorList>
    </citation>
    <scope>NUCLEOTIDE SEQUENCE [LARGE SCALE GENOMIC DNA]</scope>
    <source>
        <strain evidence="2 3">EI2</strain>
    </source>
</reference>
<name>A0A0C1JW92_9BACT</name>
<evidence type="ECO:0000256" key="1">
    <source>
        <dbReference type="SAM" id="Coils"/>
    </source>
</evidence>
<dbReference type="EMBL" id="JSAN01000082">
    <property type="protein sequence ID" value="KIC71507.1"/>
    <property type="molecule type" value="Genomic_DNA"/>
</dbReference>
<evidence type="ECO:0000313" key="2">
    <source>
        <dbReference type="EMBL" id="KIC71507.1"/>
    </source>
</evidence>